<sequence length="293" mass="30569">MTATSAVACACAVCVGPMGKYMRKRKRNVGRTTPAAEHGVRTRAQSDAVASTASAAAAAAPKRPRKQTTAAVTGNTSGAAAPGSCYLHLRTRRLQFLPGGEGEVQRPVPPLPAAAAQRSSSVASGEPVEGAGSSRCSSTASSSVDVVVLAVAPASERGGGEAEEARNDDDDYCGDVESVVSDSAECCRRDRRRETTPSSQARVDRPCSDEECSQAADGPTRHRRRRKALAATATAAVACRARATPPAEEIEQFFAAAEKAQAERFAAKYNFDVARGLPLGAGRYEWTPVASGW</sequence>
<dbReference type="ExpressionAtlas" id="A0A1D6NSB2">
    <property type="expression patterns" value="baseline"/>
</dbReference>
<dbReference type="InterPro" id="IPR003175">
    <property type="entry name" value="CDI_dom"/>
</dbReference>
<feature type="region of interest" description="Disordered" evidence="3">
    <location>
        <begin position="188"/>
        <end position="224"/>
    </location>
</feature>
<dbReference type="STRING" id="4577.A0A1D6NSB2"/>
<feature type="domain" description="Cyclin-dependent kinase inhibitor" evidence="4">
    <location>
        <begin position="245"/>
        <end position="289"/>
    </location>
</feature>
<dbReference type="GO" id="GO:0005634">
    <property type="term" value="C:nucleus"/>
    <property type="evidence" value="ECO:0007669"/>
    <property type="project" value="InterPro"/>
</dbReference>
<accession>A0A1D6NSB2</accession>
<comment type="similarity">
    <text evidence="1">Belongs to the CDI family. ICK/KRP subfamily.</text>
</comment>
<organism evidence="5">
    <name type="scientific">Zea mays</name>
    <name type="common">Maize</name>
    <dbReference type="NCBI Taxonomy" id="4577"/>
    <lineage>
        <taxon>Eukaryota</taxon>
        <taxon>Viridiplantae</taxon>
        <taxon>Streptophyta</taxon>
        <taxon>Embryophyta</taxon>
        <taxon>Tracheophyta</taxon>
        <taxon>Spermatophyta</taxon>
        <taxon>Magnoliopsida</taxon>
        <taxon>Liliopsida</taxon>
        <taxon>Poales</taxon>
        <taxon>Poaceae</taxon>
        <taxon>PACMAD clade</taxon>
        <taxon>Panicoideae</taxon>
        <taxon>Andropogonodae</taxon>
        <taxon>Andropogoneae</taxon>
        <taxon>Tripsacinae</taxon>
        <taxon>Zea</taxon>
    </lineage>
</organism>
<gene>
    <name evidence="5" type="ORF">ZEAMMB73_Zm00001d044927</name>
</gene>
<feature type="region of interest" description="Disordered" evidence="3">
    <location>
        <begin position="25"/>
        <end position="81"/>
    </location>
</feature>
<reference evidence="5" key="1">
    <citation type="submission" date="2015-12" db="EMBL/GenBank/DDBJ databases">
        <title>Update maize B73 reference genome by single molecule sequencing technologies.</title>
        <authorList>
            <consortium name="Maize Genome Sequencing Project"/>
            <person name="Ware D."/>
        </authorList>
    </citation>
    <scope>NUCLEOTIDE SEQUENCE</scope>
    <source>
        <tissue evidence="5">Seedling</tissue>
    </source>
</reference>
<feature type="compositionally biased region" description="Low complexity" evidence="3">
    <location>
        <begin position="113"/>
        <end position="124"/>
    </location>
</feature>
<evidence type="ECO:0000256" key="3">
    <source>
        <dbReference type="SAM" id="MobiDB-lite"/>
    </source>
</evidence>
<dbReference type="InterPro" id="IPR044275">
    <property type="entry name" value="KRP"/>
</dbReference>
<feature type="compositionally biased region" description="Low complexity" evidence="3">
    <location>
        <begin position="45"/>
        <end position="60"/>
    </location>
</feature>
<dbReference type="PaxDb" id="4577-GRMZM2G343769_P01"/>
<dbReference type="Pfam" id="PF02234">
    <property type="entry name" value="CDI"/>
    <property type="match status" value="1"/>
</dbReference>
<dbReference type="EMBL" id="CM000785">
    <property type="protein sequence ID" value="AQL01146.1"/>
    <property type="molecule type" value="Genomic_DNA"/>
</dbReference>
<dbReference type="OMA" id="ACRARMP"/>
<dbReference type="GO" id="GO:0004861">
    <property type="term" value="F:cyclin-dependent protein serine/threonine kinase inhibitor activity"/>
    <property type="evidence" value="ECO:0007669"/>
    <property type="project" value="InterPro"/>
</dbReference>
<proteinExistence type="inferred from homology"/>
<keyword evidence="2" id="KW-0649">Protein kinase inhibitor</keyword>
<evidence type="ECO:0000256" key="2">
    <source>
        <dbReference type="ARBA" id="ARBA00023013"/>
    </source>
</evidence>
<dbReference type="AlphaFoldDB" id="A0A1D6NSB2"/>
<evidence type="ECO:0000259" key="4">
    <source>
        <dbReference type="Pfam" id="PF02234"/>
    </source>
</evidence>
<evidence type="ECO:0000313" key="5">
    <source>
        <dbReference type="EMBL" id="AQL01146.1"/>
    </source>
</evidence>
<evidence type="ECO:0000256" key="1">
    <source>
        <dbReference type="ARBA" id="ARBA00010274"/>
    </source>
</evidence>
<protein>
    <submittedName>
        <fullName evidence="5">Cyclin-dependent kinase inhibitor 2</fullName>
    </submittedName>
</protein>
<dbReference type="PANTHER" id="PTHR46776">
    <property type="entry name" value="CYCLIN-DEPENDENT KINASE INHIBITOR 4-RELATED"/>
    <property type="match status" value="1"/>
</dbReference>
<dbReference type="eggNOG" id="ENOG502RZHP">
    <property type="taxonomic scope" value="Eukaryota"/>
</dbReference>
<feature type="region of interest" description="Disordered" evidence="3">
    <location>
        <begin position="99"/>
        <end position="138"/>
    </location>
</feature>
<dbReference type="Gene3D" id="4.10.365.10">
    <property type="entry name" value="p27"/>
    <property type="match status" value="1"/>
</dbReference>
<name>A0A1D6NSB2_MAIZE</name>
<feature type="region of interest" description="Disordered" evidence="3">
    <location>
        <begin position="154"/>
        <end position="173"/>
    </location>
</feature>
<dbReference type="GO" id="GO:0051726">
    <property type="term" value="P:regulation of cell cycle"/>
    <property type="evidence" value="ECO:0007669"/>
    <property type="project" value="InterPro"/>
</dbReference>
<feature type="compositionally biased region" description="Polar residues" evidence="3">
    <location>
        <begin position="67"/>
        <end position="78"/>
    </location>
</feature>
<dbReference type="InParanoid" id="A0A1D6NSB2"/>
<dbReference type="InterPro" id="IPR044898">
    <property type="entry name" value="CDI_dom_sf"/>
</dbReference>